<dbReference type="Gene3D" id="3.30.1490.40">
    <property type="match status" value="1"/>
</dbReference>
<comment type="caution">
    <text evidence="13">The sequence shown here is derived from an EMBL/GenBank/DDBJ whole genome shotgun (WGS) entry which is preliminary data.</text>
</comment>
<feature type="compositionally biased region" description="Basic and acidic residues" evidence="11">
    <location>
        <begin position="1178"/>
        <end position="1199"/>
    </location>
</feature>
<evidence type="ECO:0000256" key="5">
    <source>
        <dbReference type="ARBA" id="ARBA00022737"/>
    </source>
</evidence>
<feature type="region of interest" description="Disordered" evidence="11">
    <location>
        <begin position="923"/>
        <end position="1064"/>
    </location>
</feature>
<dbReference type="SMART" id="SM00444">
    <property type="entry name" value="GYF"/>
    <property type="match status" value="1"/>
</dbReference>
<keyword evidence="3" id="KW-0813">Transport</keyword>
<feature type="compositionally biased region" description="Polar residues" evidence="11">
    <location>
        <begin position="1023"/>
        <end position="1064"/>
    </location>
</feature>
<evidence type="ECO:0000256" key="4">
    <source>
        <dbReference type="ARBA" id="ARBA00022692"/>
    </source>
</evidence>
<sequence length="1494" mass="160280">MDPFNAKLVAAASGATLTALTMTPFDVVKTRLQTQPPPRSSSLPRIPVNGCCQPNSPLGCVRNMSSYARPLSQEVVCIWDHGVLRTERVNGFWDAVRHVVRAEGLKGLWKGAGTALLIGVPSSTFYMMTYDHLLRNVLPSVSPWPTLTPLFAGVIARTTISTLASPLELIRTNLQSTPVSPDTPQTLRSVLNSVRGVAKAQGLPSLWRGVGPTLWRDVPFSGIYWALYEQLKSEIESKGHSGPQVAFVSGAVSGTTAAIIVSPFDTAKTRRQAFVMSGGAAGSSNSLTVLREVVRTEGVQGLFAGLTPRIAKIAPACGIMITCFEMTSTTMRFGPEWMRKQPVPTKPLATSPPPSGTSGGTSNGTTPAPPGVASYSALVTPHAPPVQDKRDIAHPFKYSRDEMLQVFKNLGGCSELPIEVEHWDGVVRESPGEPVSLSDFTEVEKKLYATSLNSETRRRQPSDYMAQGDRSKGGTLNSGLGLMSRRRRGDSNGAEQTSLSLPRKASWSGASGNLVSPSAASPRTRIGGHNAIDGVLNSTESAWGGGKRRVTHGQPVPDRLDEKEEIQKEPPPESNEDTGLSAEKTEGTENRPPNQQDSSISQVVVPQNSNKDIDNVTGSMNNLALNTNVVGPQKADQVSDARATDAAPGKVEWSYIDPSGTVQGPFPAEQMQLWNDQGYFSDNLLMKRIHIDTEFAPLTDIKRRAQGERVFLSPLIDALPPPGLSHPVPAPAFNPILQRTGLVDLPRQSSPQSYGYNNTLDSLNVNGSISGSPSSSLGGSFARGPISTDPIAIGSRFQRFDAVLNGRVSAAGSYSSSGSPAMPHAVRQTFNDAPQPNRTSSIDVPANLPWQLSNGNVAPGWNGPPDVSQLGRFDAIPPSFRHAQFGQDLSPYAVPTGPTSVDHFFASPGPSHRFYEQPEPLGTAFHQIPHEPPSRFEGATRQPPLPQLNTGFDSGFDQMPSPVASVPNMRNASNFQQQSQARSAASLSPWGASQPHELPRPQPFDADMPTAKNTYIVSPPQPQIQAWNKPQDSWASVAQTAGQDRQSQTTEEPRSLTTANVTQHNEQQRLLASGDHIEQQAATSQVDSSVPTTMDIISHVPEASVQSRPPTQETSRLPASKSKARAAPPLASETSQPTSVTPTSKTASAPAASQKAPWATDDESKTKQSAPMNLRAIQEAEKKRQETRKNIDKERERVSRAASGASPTEEIQFTASWGLPTSQVGSRSSGVPSARETPVSPTSSTPSAPVWTNAAKPTAKTMKEIQEEEERRKQTARERETAATAAKRAVQQPVVKAPVVPPQASGGTWTVVGSRGKPQTAASVAASRPTAVAQVSTPNAQAPSSRSTALHRTMSSPVVAKATSSTLRTDEEPTAPSLEFMKWMRESLRGLNSSVQFEEIAQMLLSFPLDPDKATKEIIAETVYGASTTLNGRDYAEEFVKKRKEDVLSRSKGSSGQAANGKPASLADVVKAQPKQPQNDFASFKVVKKKNKRS</sequence>
<gene>
    <name evidence="13" type="ORF">A7U60_g7315</name>
</gene>
<feature type="compositionally biased region" description="Polar residues" evidence="11">
    <location>
        <begin position="508"/>
        <end position="521"/>
    </location>
</feature>
<comment type="similarity">
    <text evidence="2">Belongs to the mitochondrial carrier (TC 2.A.29) family.</text>
</comment>
<feature type="compositionally biased region" description="Low complexity" evidence="11">
    <location>
        <begin position="1282"/>
        <end position="1304"/>
    </location>
</feature>
<keyword evidence="9 10" id="KW-0472">Membrane</keyword>
<dbReference type="Proteomes" id="UP000757232">
    <property type="component" value="Unassembled WGS sequence"/>
</dbReference>
<proteinExistence type="inferred from homology"/>
<reference evidence="13" key="1">
    <citation type="submission" date="2016-06" db="EMBL/GenBank/DDBJ databases">
        <title>Draft Genome sequence of the fungus Inonotus baumii.</title>
        <authorList>
            <person name="Zhu H."/>
            <person name="Lin W."/>
        </authorList>
    </citation>
    <scope>NUCLEOTIDE SEQUENCE</scope>
    <source>
        <strain evidence="13">821</strain>
    </source>
</reference>
<evidence type="ECO:0000256" key="9">
    <source>
        <dbReference type="ARBA" id="ARBA00023136"/>
    </source>
</evidence>
<feature type="domain" description="GYF" evidence="12">
    <location>
        <begin position="650"/>
        <end position="699"/>
    </location>
</feature>
<feature type="region of interest" description="Disordered" evidence="11">
    <location>
        <begin position="1446"/>
        <end position="1494"/>
    </location>
</feature>
<dbReference type="InterPro" id="IPR035445">
    <property type="entry name" value="GYF-like_dom_sf"/>
</dbReference>
<evidence type="ECO:0000259" key="12">
    <source>
        <dbReference type="PROSITE" id="PS50829"/>
    </source>
</evidence>
<accession>A0A9Q5HTN8</accession>
<keyword evidence="8" id="KW-0496">Mitochondrion</keyword>
<dbReference type="InterPro" id="IPR018108">
    <property type="entry name" value="MCP_transmembrane"/>
</dbReference>
<dbReference type="GO" id="GO:1990542">
    <property type="term" value="P:mitochondrial transmembrane transport"/>
    <property type="evidence" value="ECO:0007669"/>
    <property type="project" value="InterPro"/>
</dbReference>
<feature type="compositionally biased region" description="Polar residues" evidence="11">
    <location>
        <begin position="1104"/>
        <end position="1114"/>
    </location>
</feature>
<evidence type="ECO:0000256" key="10">
    <source>
        <dbReference type="PROSITE-ProRule" id="PRU00282"/>
    </source>
</evidence>
<comment type="subcellular location">
    <subcellularLocation>
        <location evidence="1">Mitochondrion inner membrane</location>
        <topology evidence="1">Multi-pass membrane protein</topology>
    </subcellularLocation>
</comment>
<evidence type="ECO:0000256" key="7">
    <source>
        <dbReference type="ARBA" id="ARBA00022989"/>
    </source>
</evidence>
<protein>
    <submittedName>
        <fullName evidence="13">Mitochondrial carrier</fullName>
    </submittedName>
</protein>
<dbReference type="PROSITE" id="PS50920">
    <property type="entry name" value="SOLCAR"/>
    <property type="match status" value="3"/>
</dbReference>
<feature type="repeat" description="Solcar" evidence="10">
    <location>
        <begin position="2"/>
        <end position="136"/>
    </location>
</feature>
<keyword evidence="5" id="KW-0677">Repeat</keyword>
<evidence type="ECO:0000256" key="1">
    <source>
        <dbReference type="ARBA" id="ARBA00004448"/>
    </source>
</evidence>
<evidence type="ECO:0000313" key="13">
    <source>
        <dbReference type="EMBL" id="OCB85664.1"/>
    </source>
</evidence>
<evidence type="ECO:0000256" key="11">
    <source>
        <dbReference type="SAM" id="MobiDB-lite"/>
    </source>
</evidence>
<keyword evidence="7" id="KW-1133">Transmembrane helix</keyword>
<dbReference type="InterPro" id="IPR003169">
    <property type="entry name" value="GYF"/>
</dbReference>
<dbReference type="InterPro" id="IPR023395">
    <property type="entry name" value="MCP_dom_sf"/>
</dbReference>
<keyword evidence="14" id="KW-1185">Reference proteome</keyword>
<dbReference type="EMBL" id="LNZH02000208">
    <property type="protein sequence ID" value="OCB85664.1"/>
    <property type="molecule type" value="Genomic_DNA"/>
</dbReference>
<evidence type="ECO:0000256" key="8">
    <source>
        <dbReference type="ARBA" id="ARBA00023128"/>
    </source>
</evidence>
<feature type="region of interest" description="Disordered" evidence="11">
    <location>
        <begin position="338"/>
        <end position="378"/>
    </location>
</feature>
<name>A0A9Q5HTN8_SANBA</name>
<dbReference type="CDD" id="cd00072">
    <property type="entry name" value="GYF"/>
    <property type="match status" value="1"/>
</dbReference>
<feature type="compositionally biased region" description="Polar residues" evidence="11">
    <location>
        <begin position="1205"/>
        <end position="1231"/>
    </location>
</feature>
<feature type="compositionally biased region" description="Basic and acidic residues" evidence="11">
    <location>
        <begin position="1261"/>
        <end position="1281"/>
    </location>
</feature>
<dbReference type="GO" id="GO:0005743">
    <property type="term" value="C:mitochondrial inner membrane"/>
    <property type="evidence" value="ECO:0007669"/>
    <property type="project" value="UniProtKB-SubCell"/>
</dbReference>
<feature type="compositionally biased region" description="Low complexity" evidence="11">
    <location>
        <begin position="970"/>
        <end position="986"/>
    </location>
</feature>
<evidence type="ECO:0000256" key="2">
    <source>
        <dbReference type="ARBA" id="ARBA00006375"/>
    </source>
</evidence>
<dbReference type="Pfam" id="PF00153">
    <property type="entry name" value="Mito_carr"/>
    <property type="match status" value="4"/>
</dbReference>
<feature type="compositionally biased region" description="Polar residues" evidence="11">
    <location>
        <begin position="591"/>
        <end position="604"/>
    </location>
</feature>
<dbReference type="SUPFAM" id="SSF103506">
    <property type="entry name" value="Mitochondrial carrier"/>
    <property type="match status" value="1"/>
</dbReference>
<feature type="region of interest" description="Disordered" evidence="11">
    <location>
        <begin position="1100"/>
        <end position="1372"/>
    </location>
</feature>
<dbReference type="Gene3D" id="1.50.40.10">
    <property type="entry name" value="Mitochondrial carrier domain"/>
    <property type="match status" value="2"/>
</dbReference>
<feature type="compositionally biased region" description="Polar residues" evidence="11">
    <location>
        <begin position="1333"/>
        <end position="1367"/>
    </location>
</feature>
<dbReference type="PANTHER" id="PTHR45760">
    <property type="entry name" value="FI19922P1-RELATED"/>
    <property type="match status" value="1"/>
</dbReference>
<feature type="repeat" description="Solcar" evidence="10">
    <location>
        <begin position="241"/>
        <end position="330"/>
    </location>
</feature>
<feature type="compositionally biased region" description="Basic and acidic residues" evidence="11">
    <location>
        <begin position="558"/>
        <end position="571"/>
    </location>
</feature>
<dbReference type="PANTHER" id="PTHR45760:SF2">
    <property type="entry name" value="FI19922P1-RELATED"/>
    <property type="match status" value="1"/>
</dbReference>
<feature type="compositionally biased region" description="Low complexity" evidence="11">
    <location>
        <begin position="1237"/>
        <end position="1252"/>
    </location>
</feature>
<dbReference type="SUPFAM" id="SSF55277">
    <property type="entry name" value="GYF domain"/>
    <property type="match status" value="1"/>
</dbReference>
<keyword evidence="4 10" id="KW-0812">Transmembrane</keyword>
<dbReference type="PROSITE" id="PS50829">
    <property type="entry name" value="GYF"/>
    <property type="match status" value="1"/>
</dbReference>
<evidence type="ECO:0000313" key="14">
    <source>
        <dbReference type="Proteomes" id="UP000757232"/>
    </source>
</evidence>
<feature type="region of interest" description="Disordered" evidence="11">
    <location>
        <begin position="451"/>
        <end position="604"/>
    </location>
</feature>
<dbReference type="InterPro" id="IPR045315">
    <property type="entry name" value="Mtm1-like"/>
</dbReference>
<evidence type="ECO:0000256" key="3">
    <source>
        <dbReference type="ARBA" id="ARBA00022448"/>
    </source>
</evidence>
<feature type="compositionally biased region" description="Low complexity" evidence="11">
    <location>
        <begin position="1115"/>
        <end position="1159"/>
    </location>
</feature>
<keyword evidence="6" id="KW-0999">Mitochondrion inner membrane</keyword>
<dbReference type="Pfam" id="PF02213">
    <property type="entry name" value="GYF"/>
    <property type="match status" value="1"/>
</dbReference>
<evidence type="ECO:0000256" key="6">
    <source>
        <dbReference type="ARBA" id="ARBA00022792"/>
    </source>
</evidence>
<dbReference type="OrthoDB" id="1747031at2759"/>
<organism evidence="13 14">
    <name type="scientific">Sanghuangporus baumii</name>
    <name type="common">Phellinus baumii</name>
    <dbReference type="NCBI Taxonomy" id="108892"/>
    <lineage>
        <taxon>Eukaryota</taxon>
        <taxon>Fungi</taxon>
        <taxon>Dikarya</taxon>
        <taxon>Basidiomycota</taxon>
        <taxon>Agaricomycotina</taxon>
        <taxon>Agaricomycetes</taxon>
        <taxon>Hymenochaetales</taxon>
        <taxon>Hymenochaetaceae</taxon>
        <taxon>Sanghuangporus</taxon>
    </lineage>
</organism>
<feature type="repeat" description="Solcar" evidence="10">
    <location>
        <begin position="144"/>
        <end position="234"/>
    </location>
</feature>